<evidence type="ECO:0000313" key="3">
    <source>
        <dbReference type="Proteomes" id="UP000026962"/>
    </source>
</evidence>
<feature type="compositionally biased region" description="Polar residues" evidence="1">
    <location>
        <begin position="370"/>
        <end position="383"/>
    </location>
</feature>
<keyword evidence="3" id="KW-1185">Reference proteome</keyword>
<sequence length="932" mass="103834">MRHRSSVNRLHRRSATRQVHPHFTKAPANKQTVYTRCSPKVVHAACRLLSPVHLQTLSRLGLGNIADITLDGLEQPELTSCLMDRTDPETMTIQIADNKKIAITPWKVSIVMGTPFGGEPLQYPDHKHMSDAFSQLANELGVDSSSRISAEMLLQELKQRKDDPSAVRLFIMILTNKLLLPSTKFYISTKDAWLGMDLCRVAKIDWSKAVFDALHDSLLLYIDNLYVSKPGLMVDRLHTPRIQLYTKDLVEKICQEDRFKDENDKIVFGQLNFNGIPSSCYSHSDYDKDKEPHGDNAGTPFAEELFDTIGPHLSGLLDDQKKPVLVVLGEYDRQAKISATNISRIIRSVQTCHAHVSDHIVSILRGTLPTHQTHKGAQTSTDKQSNRQDDPVGPPPNLFDATHVAEPSQKSSTPPNNAFLEGCVQSAKDPAAMVVDPARTGGSVLPTRHILGDLVIPDDPQQSVQGLNGTSSDGANKLPVEQTVSVGIQARVTGDDSTNVLSHAEVDPQLYTVDQQCSPAMHETEMVAAINLPKELNDEDRIPSPDNGDGTRSAVTPVQMDILEDITSQNSSEAMSSQQSIDGRDDFTSLSLPPNELLECQPIDTMKDGCHHGDVGALPESKTNPPPLRRTHRRTKRPARFRSTPKAEQGKPVDNSAATQLFDMVLSDPNRYGSAILIQSEHCFANANDIIQSFSAGHTPHGMFIDAFADFLGKEDGHNIPDSATKRIFIPTTISALLNIENVTRDSTQLKFNLHDLVNQLCSSLGNLVSPVIHNDHWSLYIIYHNKKCFDILDSKNYELIGELETQHHSPMAQKILKRLIDGFQQFTGGKYPKFGNYRKGYIKCPKMPLGSKDSAFYVMTFMEKFDGDANKITFASHMVSSKALQVHILHHLIFNRFNTAQDLHHDIEYFVETSMHNDNHRFNQALRMFIA</sequence>
<feature type="compositionally biased region" description="Polar residues" evidence="1">
    <location>
        <begin position="568"/>
        <end position="581"/>
    </location>
</feature>
<dbReference type="PANTHER" id="PTHR34835:SF81">
    <property type="entry name" value="OS06G0475900 PROTEIN"/>
    <property type="match status" value="1"/>
</dbReference>
<dbReference type="Gene3D" id="3.40.395.10">
    <property type="entry name" value="Adenoviral Proteinase, Chain A"/>
    <property type="match status" value="1"/>
</dbReference>
<feature type="compositionally biased region" description="Basic residues" evidence="1">
    <location>
        <begin position="1"/>
        <end position="23"/>
    </location>
</feature>
<dbReference type="InterPro" id="IPR038765">
    <property type="entry name" value="Papain-like_cys_pep_sf"/>
</dbReference>
<protein>
    <recommendedName>
        <fullName evidence="4">Ubiquitin-like protease family profile domain-containing protein</fullName>
    </recommendedName>
</protein>
<dbReference type="Gramene" id="OPUNC09G11960.1">
    <property type="protein sequence ID" value="OPUNC09G11960.1"/>
    <property type="gene ID" value="OPUNC09G11960"/>
</dbReference>
<reference evidence="2" key="2">
    <citation type="submission" date="2018-05" db="EMBL/GenBank/DDBJ databases">
        <title>OpunRS2 (Oryza punctata Reference Sequence Version 2).</title>
        <authorList>
            <person name="Zhang J."/>
            <person name="Kudrna D."/>
            <person name="Lee S."/>
            <person name="Talag J."/>
            <person name="Welchert J."/>
            <person name="Wing R.A."/>
        </authorList>
    </citation>
    <scope>NUCLEOTIDE SEQUENCE [LARGE SCALE GENOMIC DNA]</scope>
</reference>
<feature type="region of interest" description="Disordered" evidence="1">
    <location>
        <begin position="1"/>
        <end position="27"/>
    </location>
</feature>
<organism evidence="2">
    <name type="scientific">Oryza punctata</name>
    <name type="common">Red rice</name>
    <dbReference type="NCBI Taxonomy" id="4537"/>
    <lineage>
        <taxon>Eukaryota</taxon>
        <taxon>Viridiplantae</taxon>
        <taxon>Streptophyta</taxon>
        <taxon>Embryophyta</taxon>
        <taxon>Tracheophyta</taxon>
        <taxon>Spermatophyta</taxon>
        <taxon>Magnoliopsida</taxon>
        <taxon>Liliopsida</taxon>
        <taxon>Poales</taxon>
        <taxon>Poaceae</taxon>
        <taxon>BOP clade</taxon>
        <taxon>Oryzoideae</taxon>
        <taxon>Oryzeae</taxon>
        <taxon>Oryzinae</taxon>
        <taxon>Oryza</taxon>
    </lineage>
</organism>
<reference evidence="2" key="1">
    <citation type="submission" date="2015-04" db="UniProtKB">
        <authorList>
            <consortium name="EnsemblPlants"/>
        </authorList>
    </citation>
    <scope>IDENTIFICATION</scope>
</reference>
<feature type="region of interest" description="Disordered" evidence="1">
    <location>
        <begin position="534"/>
        <end position="554"/>
    </location>
</feature>
<dbReference type="eggNOG" id="ENOG502R40T">
    <property type="taxonomic scope" value="Eukaryota"/>
</dbReference>
<dbReference type="PANTHER" id="PTHR34835">
    <property type="entry name" value="OS07G0283600 PROTEIN-RELATED"/>
    <property type="match status" value="1"/>
</dbReference>
<evidence type="ECO:0000256" key="1">
    <source>
        <dbReference type="SAM" id="MobiDB-lite"/>
    </source>
</evidence>
<evidence type="ECO:0008006" key="4">
    <source>
        <dbReference type="Google" id="ProtNLM"/>
    </source>
</evidence>
<feature type="region of interest" description="Disordered" evidence="1">
    <location>
        <begin position="609"/>
        <end position="652"/>
    </location>
</feature>
<feature type="region of interest" description="Disordered" evidence="1">
    <location>
        <begin position="370"/>
        <end position="418"/>
    </location>
</feature>
<dbReference type="HOGENOM" id="CLU_009582_0_0_1"/>
<proteinExistence type="predicted"/>
<dbReference type="AlphaFoldDB" id="A0A0E0M2A8"/>
<evidence type="ECO:0000313" key="2">
    <source>
        <dbReference type="EnsemblPlants" id="OPUNC09G11960.1"/>
    </source>
</evidence>
<feature type="compositionally biased region" description="Basic residues" evidence="1">
    <location>
        <begin position="629"/>
        <end position="640"/>
    </location>
</feature>
<name>A0A0E0M2A8_ORYPU</name>
<dbReference type="EnsemblPlants" id="OPUNC09G11960.1">
    <property type="protein sequence ID" value="OPUNC09G11960.1"/>
    <property type="gene ID" value="OPUNC09G11960"/>
</dbReference>
<dbReference type="Proteomes" id="UP000026962">
    <property type="component" value="Chromosome 9"/>
</dbReference>
<feature type="region of interest" description="Disordered" evidence="1">
    <location>
        <begin position="568"/>
        <end position="594"/>
    </location>
</feature>
<dbReference type="SUPFAM" id="SSF54001">
    <property type="entry name" value="Cysteine proteinases"/>
    <property type="match status" value="1"/>
</dbReference>
<accession>A0A0E0M2A8</accession>